<dbReference type="Proteomes" id="UP001416858">
    <property type="component" value="Unassembled WGS sequence"/>
</dbReference>
<evidence type="ECO:0000313" key="2">
    <source>
        <dbReference type="Proteomes" id="UP001416858"/>
    </source>
</evidence>
<keyword evidence="2" id="KW-1185">Reference proteome</keyword>
<sequence>MDAIASTHAPIVPGATVDITATDERTRRLAWGMAADDDAERHLAMDEMDPADVPTCPRCRRVCDTQRMDDDWRCSRCDTEAREIRQRTRRFWA</sequence>
<dbReference type="EMBL" id="BAABRO010000014">
    <property type="protein sequence ID" value="GAA5509525.1"/>
    <property type="molecule type" value="Genomic_DNA"/>
</dbReference>
<reference evidence="1 2" key="1">
    <citation type="submission" date="2024-02" db="EMBL/GenBank/DDBJ databases">
        <title>Rhodopirellula caenicola NBRC 110016.</title>
        <authorList>
            <person name="Ichikawa N."/>
            <person name="Katano-Makiyama Y."/>
            <person name="Hidaka K."/>
        </authorList>
    </citation>
    <scope>NUCLEOTIDE SEQUENCE [LARGE SCALE GENOMIC DNA]</scope>
    <source>
        <strain evidence="1 2">NBRC 110016</strain>
    </source>
</reference>
<accession>A0ABP9VZ24</accession>
<protein>
    <submittedName>
        <fullName evidence="1">Uncharacterized protein</fullName>
    </submittedName>
</protein>
<gene>
    <name evidence="1" type="ORF">Rcae01_05024</name>
</gene>
<proteinExistence type="predicted"/>
<name>A0ABP9VZ24_9BACT</name>
<organism evidence="1 2">
    <name type="scientific">Novipirellula caenicola</name>
    <dbReference type="NCBI Taxonomy" id="1536901"/>
    <lineage>
        <taxon>Bacteria</taxon>
        <taxon>Pseudomonadati</taxon>
        <taxon>Planctomycetota</taxon>
        <taxon>Planctomycetia</taxon>
        <taxon>Pirellulales</taxon>
        <taxon>Pirellulaceae</taxon>
        <taxon>Novipirellula</taxon>
    </lineage>
</organism>
<comment type="caution">
    <text evidence="1">The sequence shown here is derived from an EMBL/GenBank/DDBJ whole genome shotgun (WGS) entry which is preliminary data.</text>
</comment>
<evidence type="ECO:0000313" key="1">
    <source>
        <dbReference type="EMBL" id="GAA5509525.1"/>
    </source>
</evidence>